<reference evidence="1 2" key="1">
    <citation type="submission" date="2018-02" db="EMBL/GenBank/DDBJ databases">
        <title>Draft genome sequences of four Legionella pneumophila clinical strains isolated in Ontario.</title>
        <authorList>
            <person name="Fortuna A."/>
            <person name="Ramnarine R."/>
            <person name="Li A."/>
            <person name="Frantz C."/>
            <person name="Mallo G."/>
        </authorList>
    </citation>
    <scope>NUCLEOTIDE SEQUENCE [LARGE SCALE GENOMIC DNA]</scope>
    <source>
        <strain evidence="1 2">LG61</strain>
    </source>
</reference>
<sequence>MNNLKEIQENRKVFFLLKEEQLVQQLIIKSLLKEHYMIEELAQIIGSQVATILSVQKGKSKLEQHTLNNLIHLFYQVNN</sequence>
<proteinExistence type="predicted"/>
<comment type="caution">
    <text evidence="1">The sequence shown here is derived from an EMBL/GenBank/DDBJ whole genome shotgun (WGS) entry which is preliminary data.</text>
</comment>
<organism evidence="1 2">
    <name type="scientific">Legionella pneumophila</name>
    <dbReference type="NCBI Taxonomy" id="446"/>
    <lineage>
        <taxon>Bacteria</taxon>
        <taxon>Pseudomonadati</taxon>
        <taxon>Pseudomonadota</taxon>
        <taxon>Gammaproteobacteria</taxon>
        <taxon>Legionellales</taxon>
        <taxon>Legionellaceae</taxon>
        <taxon>Legionella</taxon>
    </lineage>
</organism>
<dbReference type="EMBL" id="PQWY01000002">
    <property type="protein sequence ID" value="PPK33417.1"/>
    <property type="molecule type" value="Genomic_DNA"/>
</dbReference>
<dbReference type="AlphaFoldDB" id="A0A2S6F7K9"/>
<name>A0A2S6F7K9_LEGPN</name>
<dbReference type="Proteomes" id="UP000239239">
    <property type="component" value="Unassembled WGS sequence"/>
</dbReference>
<evidence type="ECO:0008006" key="3">
    <source>
        <dbReference type="Google" id="ProtNLM"/>
    </source>
</evidence>
<evidence type="ECO:0000313" key="1">
    <source>
        <dbReference type="EMBL" id="PPK33417.1"/>
    </source>
</evidence>
<dbReference type="RefSeq" id="WP_014843134.1">
    <property type="nucleotide sequence ID" value="NZ_BBUI01000052.1"/>
</dbReference>
<accession>A0A2S6F7K9</accession>
<protein>
    <recommendedName>
        <fullName evidence="3">Transcriptional regulator</fullName>
    </recommendedName>
</protein>
<gene>
    <name evidence="1" type="ORF">C3928_01375</name>
</gene>
<evidence type="ECO:0000313" key="2">
    <source>
        <dbReference type="Proteomes" id="UP000239239"/>
    </source>
</evidence>